<dbReference type="InterPro" id="IPR015424">
    <property type="entry name" value="PyrdxlP-dep_Trfase"/>
</dbReference>
<dbReference type="AlphaFoldDB" id="A0A852NYC2"/>
<evidence type="ECO:0000256" key="1">
    <source>
        <dbReference type="ARBA" id="ARBA00001933"/>
    </source>
</evidence>
<dbReference type="EMBL" id="WBMZ01006977">
    <property type="protein sequence ID" value="NXY18399.1"/>
    <property type="molecule type" value="Genomic_DNA"/>
</dbReference>
<dbReference type="GO" id="GO:0030170">
    <property type="term" value="F:pyridoxal phosphate binding"/>
    <property type="evidence" value="ECO:0007669"/>
    <property type="project" value="InterPro"/>
</dbReference>
<organism evidence="12 13">
    <name type="scientific">Atrichornis clamosus</name>
    <dbReference type="NCBI Taxonomy" id="449594"/>
    <lineage>
        <taxon>Eukaryota</taxon>
        <taxon>Metazoa</taxon>
        <taxon>Chordata</taxon>
        <taxon>Craniata</taxon>
        <taxon>Vertebrata</taxon>
        <taxon>Euteleostomi</taxon>
        <taxon>Archelosauria</taxon>
        <taxon>Archosauria</taxon>
        <taxon>Dinosauria</taxon>
        <taxon>Saurischia</taxon>
        <taxon>Theropoda</taxon>
        <taxon>Coelurosauria</taxon>
        <taxon>Aves</taxon>
        <taxon>Neognathae</taxon>
        <taxon>Neoaves</taxon>
        <taxon>Telluraves</taxon>
        <taxon>Australaves</taxon>
        <taxon>Passeriformes</taxon>
        <taxon>Menuridae</taxon>
        <taxon>Atrichornis</taxon>
    </lineage>
</organism>
<dbReference type="Pfam" id="PF01053">
    <property type="entry name" value="Cys_Met_Meta_PP"/>
    <property type="match status" value="1"/>
</dbReference>
<dbReference type="Proteomes" id="UP000658642">
    <property type="component" value="Unassembled WGS sequence"/>
</dbReference>
<feature type="non-terminal residue" evidence="12">
    <location>
        <position position="1"/>
    </location>
</feature>
<dbReference type="Gene3D" id="3.40.640.10">
    <property type="entry name" value="Type I PLP-dependent aspartate aminotransferase-like (Major domain)"/>
    <property type="match status" value="1"/>
</dbReference>
<evidence type="ECO:0000256" key="11">
    <source>
        <dbReference type="RuleBase" id="RU362118"/>
    </source>
</evidence>
<comment type="similarity">
    <text evidence="3 11">Belongs to the trans-sulfuration enzymes family.</text>
</comment>
<dbReference type="PANTHER" id="PTHR11808:SF15">
    <property type="entry name" value="CYSTATHIONINE GAMMA-LYASE"/>
    <property type="match status" value="1"/>
</dbReference>
<keyword evidence="7" id="KW-0198">Cysteine biosynthesis</keyword>
<dbReference type="OrthoDB" id="3512640at2759"/>
<feature type="non-terminal residue" evidence="12">
    <location>
        <position position="95"/>
    </location>
</feature>
<protein>
    <recommendedName>
        <fullName evidence="5">Cystathionine gamma-lyase</fullName>
        <ecNumber evidence="4">4.4.1.1</ecNumber>
    </recommendedName>
    <alternativeName>
        <fullName evidence="9">Cysteine-protein sulfhydrase</fullName>
    </alternativeName>
    <alternativeName>
        <fullName evidence="8">Gamma-cystathionase</fullName>
    </alternativeName>
</protein>
<gene>
    <name evidence="12" type="primary">Cth</name>
    <name evidence="12" type="ORF">ATRCLA_R16217</name>
</gene>
<evidence type="ECO:0000256" key="2">
    <source>
        <dbReference type="ARBA" id="ARBA00005038"/>
    </source>
</evidence>
<name>A0A852NYC2_9PASS</name>
<comment type="caution">
    <text evidence="12">The sequence shown here is derived from an EMBL/GenBank/DDBJ whole genome shotgun (WGS) entry which is preliminary data.</text>
</comment>
<proteinExistence type="inferred from homology"/>
<dbReference type="GO" id="GO:0004123">
    <property type="term" value="F:cystathionine gamma-lyase activity"/>
    <property type="evidence" value="ECO:0007669"/>
    <property type="project" value="TreeGrafter"/>
</dbReference>
<evidence type="ECO:0000313" key="12">
    <source>
        <dbReference type="EMBL" id="NXY18399.1"/>
    </source>
</evidence>
<dbReference type="EC" id="4.4.1.1" evidence="4"/>
<comment type="subunit">
    <text evidence="10">Homotetramer. Interacts with CALM in a calcium-dependent manner.</text>
</comment>
<evidence type="ECO:0000256" key="9">
    <source>
        <dbReference type="ARBA" id="ARBA00031772"/>
    </source>
</evidence>
<dbReference type="PANTHER" id="PTHR11808">
    <property type="entry name" value="TRANS-SULFURATION ENZYME FAMILY MEMBER"/>
    <property type="match status" value="1"/>
</dbReference>
<reference evidence="12" key="1">
    <citation type="submission" date="2020-02" db="EMBL/GenBank/DDBJ databases">
        <title>Bird 10,000 Genomes (B10K) Project - Family phase.</title>
        <authorList>
            <person name="Zhang G."/>
        </authorList>
    </citation>
    <scope>NUCLEOTIDE SEQUENCE</scope>
    <source>
        <strain evidence="12">B10K-DU-029-61</strain>
        <tissue evidence="12">Blood</tissue>
    </source>
</reference>
<evidence type="ECO:0000256" key="7">
    <source>
        <dbReference type="ARBA" id="ARBA00023192"/>
    </source>
</evidence>
<evidence type="ECO:0000256" key="3">
    <source>
        <dbReference type="ARBA" id="ARBA00009077"/>
    </source>
</evidence>
<dbReference type="GO" id="GO:0005737">
    <property type="term" value="C:cytoplasm"/>
    <property type="evidence" value="ECO:0007669"/>
    <property type="project" value="TreeGrafter"/>
</dbReference>
<evidence type="ECO:0000256" key="10">
    <source>
        <dbReference type="ARBA" id="ARBA00046537"/>
    </source>
</evidence>
<dbReference type="UniPathway" id="UPA00136">
    <property type="reaction ID" value="UER00202"/>
</dbReference>
<keyword evidence="13" id="KW-1185">Reference proteome</keyword>
<dbReference type="InterPro" id="IPR015421">
    <property type="entry name" value="PyrdxlP-dep_Trfase_major"/>
</dbReference>
<dbReference type="InterPro" id="IPR000277">
    <property type="entry name" value="Cys/Met-Metab_PyrdxlP-dep_enz"/>
</dbReference>
<dbReference type="GO" id="GO:0019343">
    <property type="term" value="P:cysteine biosynthetic process via cystathionine"/>
    <property type="evidence" value="ECO:0007669"/>
    <property type="project" value="TreeGrafter"/>
</dbReference>
<sequence length="95" mass="10761">PGYLPPFKDFATDAIHFGQEPEQWKSLAVVPPITLSTTFKQKEPEKKKHYEYSRFGNPSRDCLEKAGTALDGAKYCEHLMGWMGLRAAWDSGRCP</sequence>
<accession>A0A852NYC2</accession>
<keyword evidence="12" id="KW-0456">Lyase</keyword>
<keyword evidence="7" id="KW-0028">Amino-acid biosynthesis</keyword>
<evidence type="ECO:0000313" key="13">
    <source>
        <dbReference type="Proteomes" id="UP000658642"/>
    </source>
</evidence>
<evidence type="ECO:0000256" key="8">
    <source>
        <dbReference type="ARBA" id="ARBA00029853"/>
    </source>
</evidence>
<dbReference type="GO" id="GO:0019346">
    <property type="term" value="P:transsulfuration"/>
    <property type="evidence" value="ECO:0007669"/>
    <property type="project" value="InterPro"/>
</dbReference>
<evidence type="ECO:0000256" key="4">
    <source>
        <dbReference type="ARBA" id="ARBA00012085"/>
    </source>
</evidence>
<dbReference type="SUPFAM" id="SSF53383">
    <property type="entry name" value="PLP-dependent transferases"/>
    <property type="match status" value="1"/>
</dbReference>
<comment type="pathway">
    <text evidence="2">Amino-acid biosynthesis; L-cysteine biosynthesis; L-cysteine from L-homocysteine and L-serine: step 2/2.</text>
</comment>
<evidence type="ECO:0000256" key="5">
    <source>
        <dbReference type="ARBA" id="ARBA00017343"/>
    </source>
</evidence>
<comment type="cofactor">
    <cofactor evidence="1 11">
        <name>pyridoxal 5'-phosphate</name>
        <dbReference type="ChEBI" id="CHEBI:597326"/>
    </cofactor>
</comment>
<evidence type="ECO:0000256" key="6">
    <source>
        <dbReference type="ARBA" id="ARBA00022898"/>
    </source>
</evidence>
<keyword evidence="6 11" id="KW-0663">Pyridoxal phosphate</keyword>